<gene>
    <name evidence="2" type="ORF">AL538_27320</name>
</gene>
<name>A0ABN4LBY6_VIBHA</name>
<dbReference type="Pfam" id="PF13550">
    <property type="entry name" value="Phage-tail_3"/>
    <property type="match status" value="1"/>
</dbReference>
<proteinExistence type="predicted"/>
<keyword evidence="3" id="KW-1185">Reference proteome</keyword>
<evidence type="ECO:0000313" key="3">
    <source>
        <dbReference type="Proteomes" id="UP000067422"/>
    </source>
</evidence>
<reference evidence="2" key="1">
    <citation type="submission" date="2018-01" db="EMBL/GenBank/DDBJ databases">
        <title>FDA dAtabase for Regulatory Grade micrObial Sequences (FDA-ARGOS): Supporting development and validation of Infectious Disease Dx tests.</title>
        <authorList>
            <person name="Hoffmann M."/>
            <person name="Allard M."/>
            <person name="Evans P."/>
            <person name="Brown E."/>
            <person name="Tallon L."/>
            <person name="Sadzewicz L."/>
            <person name="Sengamalay N."/>
            <person name="Ott S."/>
            <person name="Godinez A."/>
            <person name="Nagaraj S."/>
            <person name="Vyas G."/>
            <person name="Aluvathingal J."/>
            <person name="Nadendla S."/>
            <person name="Geyer C."/>
            <person name="Sichtig H."/>
        </authorList>
    </citation>
    <scope>NUCLEOTIDE SEQUENCE</scope>
    <source>
        <strain evidence="2">FDAARGOS_107</strain>
    </source>
</reference>
<evidence type="ECO:0000259" key="1">
    <source>
        <dbReference type="Pfam" id="PF13550"/>
    </source>
</evidence>
<dbReference type="Proteomes" id="UP000067422">
    <property type="component" value="Chromosome 2"/>
</dbReference>
<evidence type="ECO:0000313" key="2">
    <source>
        <dbReference type="EMBL" id="AMG01362.2"/>
    </source>
</evidence>
<accession>A0ABN4LBY6</accession>
<sequence>MGKRKKQRIGTKWSLGQHLVLCHGPVDSVDTIWFGEKVGWKRGQKPPPTIEQPQGKPPIIDPEVGMHGDIERIKIEEPQLFGASNQEGGVVGYVDIMLGKPSQQENDYLKKTFAKGKAISAFRYLVSLVFRQVYMGNSPYPPAVSAEAVRIQTGWDGNPIWSADLADTGNGLNAAHIIYESTSCPEWGAGTKCNEASFRKAAEALKREKFGLNNHWMKQQAVEDFVKEICRYINATVYDDEASGEVAIKLIRDDYKVDDVLTIDDVVKVANVRRRSMSDTVNTVTVTYTDPKTFKQASVVVRNTAMLNNSRKPVGKTIAYPMIHDAELAYQVAMRELRVFSTPFISADVYVDTRYAHLQPADVVKVVDAKSGLNHIFRIHSKRRGTPNSPTIRLQVVEDVFAPTFGLYTPPPSSDWTKPNLDAIAVSVQTLMESPYWLVATTLTPSELKLVDKHTSGVMWLGRAPTQSSTGAEIWFSNAQNYLFSHQSGFSSYALITGALDHATDQIAVSEPIIDTLPCLAVIDDEIIRIDAQNGNTLTISRGMLDTVPAKHNSGAVILTFTDEPIQFEFEEGEHVEVKALTTTGGQTLELDKANTLSIDLSARQARPLPPCNVQFNGSSWAPSVTLPLSITWTARERLSEVVGVASLTAWKNGVTPTKGNVSVKVLDSHGGVILSRDNLTPPLTLDAELKGHSEVTVELKTVESGVESFQTFKHKFKITP</sequence>
<dbReference type="EMBL" id="CP014039">
    <property type="protein sequence ID" value="AMG01362.2"/>
    <property type="molecule type" value="Genomic_DNA"/>
</dbReference>
<protein>
    <recommendedName>
        <fullName evidence="1">Tip attachment protein J domain-containing protein</fullName>
    </recommendedName>
</protein>
<dbReference type="RefSeq" id="WP_081098021.1">
    <property type="nucleotide sequence ID" value="NZ_CP014039.2"/>
</dbReference>
<dbReference type="InterPro" id="IPR032876">
    <property type="entry name" value="J_dom"/>
</dbReference>
<feature type="domain" description="Tip attachment protein J" evidence="1">
    <location>
        <begin position="219"/>
        <end position="379"/>
    </location>
</feature>
<organism evidence="2 3">
    <name type="scientific">Vibrio harveyi</name>
    <name type="common">Beneckea harveyi</name>
    <dbReference type="NCBI Taxonomy" id="669"/>
    <lineage>
        <taxon>Bacteria</taxon>
        <taxon>Pseudomonadati</taxon>
        <taxon>Pseudomonadota</taxon>
        <taxon>Gammaproteobacteria</taxon>
        <taxon>Vibrionales</taxon>
        <taxon>Vibrionaceae</taxon>
        <taxon>Vibrio</taxon>
    </lineage>
</organism>